<evidence type="ECO:0000313" key="4">
    <source>
        <dbReference type="Proteomes" id="UP001501470"/>
    </source>
</evidence>
<proteinExistence type="predicted"/>
<dbReference type="InterPro" id="IPR044843">
    <property type="entry name" value="Trans_IPPS_bact-type"/>
</dbReference>
<keyword evidence="2" id="KW-0808">Transferase</keyword>
<dbReference type="SUPFAM" id="SSF48576">
    <property type="entry name" value="Terpenoid synthases"/>
    <property type="match status" value="1"/>
</dbReference>
<evidence type="ECO:0000256" key="2">
    <source>
        <dbReference type="ARBA" id="ARBA00022679"/>
    </source>
</evidence>
<dbReference type="SFLD" id="SFLDG01018">
    <property type="entry name" value="Squalene/Phytoene_Synthase_Lik"/>
    <property type="match status" value="1"/>
</dbReference>
<sequence length="293" mass="32454">MSAAEDVDEAYRRCEEITGREARNFSYGIRLLPRHKRRALSAVYATARRIDDIGDGDLPADEKLARLDRVRESLHRLPEAAVQQLVDDPVLLALHDAARRLPIPLDAFDELIDGCAADVRGTTYATIDDLLWYCRCVAGSVGRLSLGVFDTGASGRAAELADALGIALQLTNILRDLREDRHNGRVYLPKDDLDRFGCNLEPDGDGFADPPDRFSALVRFEAERAERWYETGLRLLPMLDARSAACTAAMAGIYHRLLARIVSDPMAVTRTRLSLPSRAKATVAVRALVRRTA</sequence>
<dbReference type="RefSeq" id="WP_344500186.1">
    <property type="nucleotide sequence ID" value="NZ_BAAAQD010000001.1"/>
</dbReference>
<dbReference type="Pfam" id="PF00494">
    <property type="entry name" value="SQS_PSY"/>
    <property type="match status" value="1"/>
</dbReference>
<dbReference type="Proteomes" id="UP001501470">
    <property type="component" value="Unassembled WGS sequence"/>
</dbReference>
<accession>A0ABN1ZP77</accession>
<dbReference type="InterPro" id="IPR017828">
    <property type="entry name" value="SQ_synth_HpnD-like"/>
</dbReference>
<comment type="pathway">
    <text evidence="1">Carotenoid biosynthesis; phytoene biosynthesis.</text>
</comment>
<organism evidence="3 4">
    <name type="scientific">Dactylosporangium maewongense</name>
    <dbReference type="NCBI Taxonomy" id="634393"/>
    <lineage>
        <taxon>Bacteria</taxon>
        <taxon>Bacillati</taxon>
        <taxon>Actinomycetota</taxon>
        <taxon>Actinomycetes</taxon>
        <taxon>Micromonosporales</taxon>
        <taxon>Micromonosporaceae</taxon>
        <taxon>Dactylosporangium</taxon>
    </lineage>
</organism>
<gene>
    <name evidence="3" type="primary">hpnD</name>
    <name evidence="3" type="ORF">GCM10009827_011430</name>
</gene>
<name>A0ABN1ZP77_9ACTN</name>
<dbReference type="CDD" id="cd00683">
    <property type="entry name" value="Trans_IPPS_HH"/>
    <property type="match status" value="1"/>
</dbReference>
<reference evidence="3 4" key="1">
    <citation type="journal article" date="2019" name="Int. J. Syst. Evol. Microbiol.">
        <title>The Global Catalogue of Microorganisms (GCM) 10K type strain sequencing project: providing services to taxonomists for standard genome sequencing and annotation.</title>
        <authorList>
            <consortium name="The Broad Institute Genomics Platform"/>
            <consortium name="The Broad Institute Genome Sequencing Center for Infectious Disease"/>
            <person name="Wu L."/>
            <person name="Ma J."/>
        </authorList>
    </citation>
    <scope>NUCLEOTIDE SEQUENCE [LARGE SCALE GENOMIC DNA]</scope>
    <source>
        <strain evidence="3 4">JCM 15933</strain>
    </source>
</reference>
<dbReference type="EMBL" id="BAAAQD010000001">
    <property type="protein sequence ID" value="GAA1501569.1"/>
    <property type="molecule type" value="Genomic_DNA"/>
</dbReference>
<dbReference type="PROSITE" id="PS01045">
    <property type="entry name" value="SQUALEN_PHYTOEN_SYN_2"/>
    <property type="match status" value="1"/>
</dbReference>
<dbReference type="InterPro" id="IPR002060">
    <property type="entry name" value="Squ/phyt_synthse"/>
</dbReference>
<keyword evidence="4" id="KW-1185">Reference proteome</keyword>
<dbReference type="SFLD" id="SFLDS00005">
    <property type="entry name" value="Isoprenoid_Synthase_Type_I"/>
    <property type="match status" value="1"/>
</dbReference>
<evidence type="ECO:0000313" key="3">
    <source>
        <dbReference type="EMBL" id="GAA1501569.1"/>
    </source>
</evidence>
<dbReference type="PANTHER" id="PTHR31480">
    <property type="entry name" value="BIFUNCTIONAL LYCOPENE CYCLASE/PHYTOENE SYNTHASE"/>
    <property type="match status" value="1"/>
</dbReference>
<protein>
    <submittedName>
        <fullName evidence="3">Presqualene diphosphate synthase HpnD</fullName>
    </submittedName>
</protein>
<comment type="caution">
    <text evidence="3">The sequence shown here is derived from an EMBL/GenBank/DDBJ whole genome shotgun (WGS) entry which is preliminary data.</text>
</comment>
<dbReference type="SFLD" id="SFLDG01212">
    <property type="entry name" value="Phytoene_synthase_like"/>
    <property type="match status" value="1"/>
</dbReference>
<dbReference type="InterPro" id="IPR033904">
    <property type="entry name" value="Trans_IPPS_HH"/>
</dbReference>
<dbReference type="NCBIfam" id="TIGR03465">
    <property type="entry name" value="HpnD"/>
    <property type="match status" value="1"/>
</dbReference>
<dbReference type="InterPro" id="IPR019845">
    <property type="entry name" value="Squalene/phytoene_synthase_CS"/>
</dbReference>
<dbReference type="Gene3D" id="1.10.600.10">
    <property type="entry name" value="Farnesyl Diphosphate Synthase"/>
    <property type="match status" value="1"/>
</dbReference>
<evidence type="ECO:0000256" key="1">
    <source>
        <dbReference type="ARBA" id="ARBA00004684"/>
    </source>
</evidence>
<dbReference type="InterPro" id="IPR008949">
    <property type="entry name" value="Isoprenoid_synthase_dom_sf"/>
</dbReference>